<dbReference type="PANTHER" id="PTHR31972">
    <property type="entry name" value="EXPRESSED PROTEIN"/>
    <property type="match status" value="1"/>
</dbReference>
<dbReference type="PANTHER" id="PTHR31972:SF12">
    <property type="entry name" value="OS01G0909400 PROTEIN"/>
    <property type="match status" value="1"/>
</dbReference>
<reference evidence="1" key="1">
    <citation type="submission" date="2019-08" db="EMBL/GenBank/DDBJ databases">
        <title>Reference gene set and small RNA set construction with multiple tissues from Davidia involucrata Baill.</title>
        <authorList>
            <person name="Yang H."/>
            <person name="Zhou C."/>
            <person name="Li G."/>
            <person name="Wang J."/>
            <person name="Gao P."/>
            <person name="Wang M."/>
            <person name="Wang R."/>
            <person name="Zhao Y."/>
        </authorList>
    </citation>
    <scope>NUCLEOTIDE SEQUENCE</scope>
    <source>
        <tissue evidence="1">Mixed with DoveR01_LX</tissue>
    </source>
</reference>
<name>A0A5B7BBY9_DAVIN</name>
<proteinExistence type="predicted"/>
<organism evidence="1">
    <name type="scientific">Davidia involucrata</name>
    <name type="common">Dove tree</name>
    <dbReference type="NCBI Taxonomy" id="16924"/>
    <lineage>
        <taxon>Eukaryota</taxon>
        <taxon>Viridiplantae</taxon>
        <taxon>Streptophyta</taxon>
        <taxon>Embryophyta</taxon>
        <taxon>Tracheophyta</taxon>
        <taxon>Spermatophyta</taxon>
        <taxon>Magnoliopsida</taxon>
        <taxon>eudicotyledons</taxon>
        <taxon>Gunneridae</taxon>
        <taxon>Pentapetalae</taxon>
        <taxon>asterids</taxon>
        <taxon>Cornales</taxon>
        <taxon>Nyssaceae</taxon>
        <taxon>Davidia</taxon>
    </lineage>
</organism>
<dbReference type="EMBL" id="GHES01035506">
    <property type="protein sequence ID" value="MPA66065.1"/>
    <property type="molecule type" value="Transcribed_RNA"/>
</dbReference>
<gene>
    <name evidence="1" type="ORF">Din_035506</name>
</gene>
<accession>A0A5B7BBY9</accession>
<evidence type="ECO:0000313" key="1">
    <source>
        <dbReference type="EMBL" id="MPA66065.1"/>
    </source>
</evidence>
<dbReference type="InterPro" id="IPR008586">
    <property type="entry name" value="DUF868_pln"/>
</dbReference>
<protein>
    <submittedName>
        <fullName evidence="1">Uncharacterized protein</fullName>
    </submittedName>
</protein>
<dbReference type="Pfam" id="PF05910">
    <property type="entry name" value="DUF868"/>
    <property type="match status" value="1"/>
</dbReference>
<sequence>MRTYCQENFGQHLKANHVALIPRFGQSQQLRTRIASQWRLITITWYKNLLLHGLCVSVHGPDGDNHSCYKVELKTRDVFSRKQGAKHFIVDGKPVHAVWDLKAAKFNGETKPQTAGID</sequence>
<dbReference type="AlphaFoldDB" id="A0A5B7BBY9"/>